<sequence length="1541" mass="174477">MKQMKLICHQKSFSDDSLIIGAKDFPGLQIGDIVEIYLPDDTFSRLLLQVTALKDDFQKDAISVEQSLANAFQLRVYADVIVNKVDPRDVALDSVELVFKDHYLARSDMWRWKQAMVSLPTINTCVYTKKLIKIHSSMSPCQPFEGGKCTAVSGKPLMWLQVYEMWAHGEQVASGVITADTKIVYRSASSMVYLFIQMSSEMWDFDTNGDLYFEKAVNGFLCDLIAKWKDMKCNHDINIVLFSRVFYEAKSKEQFPEHMAHCVQVDYKGRFYEDFYRVAVQNERIDDWTQTLRLLKTYFNEYPKQILEHHHRPNVRVPTAVNSTASQGNFLQVLNMSLNVFEKHFMDRSFDRTGQLSVVITPGVGVFEVDRDLTNITKQRIIDNGIGSDLVCLGEQPLHAVPLFKFQSKHPTGLDMKDDYNMPHWINLSFYSTTPAQFYSKFVPRIKLPTPQPKPSHVKALGTGMYACRSQPPIRASDSISVVYDYDEYDANIFKGCSPNQSGPKMSTLQRANMRRRSHLPTPPRPLNQDDDTSSSPTYSSGSSHSRSGAISIPRRGASCYARSQASSTLGNDGTAVAVCDVEKPRVLASKENLEFVVSPPHRTVVGSAGQVPEALQERQKAPQQPRALINPFDPSQVTIKLTSNRRRWTHVFPLGPTGIFMQQHHYQAIPHSSSRMMIHNQELSAHPEKPAMDVPNKKAAKDVHMRPRVVFPSSLGNETPIAKTGHSWLWGTTGEQEWTPALTTGVDWKSLVIPACLPITTDFFPDKHSLQYDYVVSDYSLLPEEHNSEINQIRCYRGEEDYKHHKPLTTLQVYQELICQRLQQGFQIITLPKSQHTANGTQHSSSHSVLRGHAPINEEKEECRMSIGRIFHTIALNGPVITVTQYRPRHASREVQPIQYVYNFQPPGSTLYDISRVIFSSEKLETFNWSYLDHYICIRGEREYGLKEALKYWRLRMLLLPGSQAATRKIIDSKDAKCRCDIYPDFTATDEAIQREAFVKFLEIMNRIRWPANTRRSKSVGAWVRASGAPMRLSISHQGSPLTTSPQSGPVSAIAAGAFRDRVSSNRIHDRPRSLHTEHLRADVMPVGKMTPATDSDSKKDGSNSSLEATPESVAGESSDEKLNVEVKCLTVVTPPGEIVEAMKNPSDGICILPKQGGIPQNSFISVEATTWVRDHVEGVHSDHDAIQLLQKLIEETYICHASGDVRHPFVNGFYIYYFPDKNAKENYEVDLEAYQHEWIEVELLPQNEHTGSAGELESTEIDIGKRLQFRNVNVDIDVGGRSDRPEWGQAQYHTIFQPGEAFEIIVEWMVATGYIIADLVLGWARKANSQGLQLVPIPSDPFVLPESPKSDPLRGAIFVPLQIGVLDNPASQLLRGGGLEQFQEYVAHRFGFITLRDLQSTVEHRTYVHTTGGMFLMIPRSSHSRKPSPQEETDKTLDYICCEADVMEHCLKHCEEPPAPYTNRKVGFLWSYNYMITKRWKNTATIDEQFMRGVMQDFRALCSNQEGRLVEAFEAWLCTWCAGAMQGNQAAELFPQIEQ</sequence>
<feature type="region of interest" description="Disordered" evidence="1">
    <location>
        <begin position="1063"/>
        <end position="1121"/>
    </location>
</feature>
<dbReference type="InterPro" id="IPR000591">
    <property type="entry name" value="DEP_dom"/>
</dbReference>
<dbReference type="Pfam" id="PF23013">
    <property type="entry name" value="IML1_N"/>
    <property type="match status" value="1"/>
</dbReference>
<feature type="domain" description="DEP" evidence="2">
    <location>
        <begin position="1162"/>
        <end position="1222"/>
    </location>
</feature>
<dbReference type="SUPFAM" id="SSF46785">
    <property type="entry name" value="Winged helix' DNA-binding domain"/>
    <property type="match status" value="1"/>
</dbReference>
<dbReference type="GO" id="GO:0005096">
    <property type="term" value="F:GTPase activator activity"/>
    <property type="evidence" value="ECO:0007669"/>
    <property type="project" value="InterPro"/>
</dbReference>
<dbReference type="InterPro" id="IPR036388">
    <property type="entry name" value="WH-like_DNA-bd_sf"/>
</dbReference>
<dbReference type="PANTHER" id="PTHR13179">
    <property type="entry name" value="DEP DOMAIN CONTAINING PROTEIN 5"/>
    <property type="match status" value="1"/>
</dbReference>
<dbReference type="GO" id="GO:1904262">
    <property type="term" value="P:negative regulation of TORC1 signaling"/>
    <property type="evidence" value="ECO:0007669"/>
    <property type="project" value="TreeGrafter"/>
</dbReference>
<evidence type="ECO:0000259" key="2">
    <source>
        <dbReference type="PROSITE" id="PS50186"/>
    </source>
</evidence>
<dbReference type="PROSITE" id="PS50186">
    <property type="entry name" value="DEP"/>
    <property type="match status" value="1"/>
</dbReference>
<feature type="compositionally biased region" description="Basic and acidic residues" evidence="1">
    <location>
        <begin position="1063"/>
        <end position="1083"/>
    </location>
</feature>
<organism evidence="3">
    <name type="scientific">Rhipicephalus appendiculatus</name>
    <name type="common">Brown ear tick</name>
    <dbReference type="NCBI Taxonomy" id="34631"/>
    <lineage>
        <taxon>Eukaryota</taxon>
        <taxon>Metazoa</taxon>
        <taxon>Ecdysozoa</taxon>
        <taxon>Arthropoda</taxon>
        <taxon>Chelicerata</taxon>
        <taxon>Arachnida</taxon>
        <taxon>Acari</taxon>
        <taxon>Parasitiformes</taxon>
        <taxon>Ixodida</taxon>
        <taxon>Ixodoidea</taxon>
        <taxon>Ixodidae</taxon>
        <taxon>Rhipicephalinae</taxon>
        <taxon>Rhipicephalus</taxon>
        <taxon>Rhipicephalus</taxon>
    </lineage>
</organism>
<dbReference type="GO" id="GO:0010508">
    <property type="term" value="P:positive regulation of autophagy"/>
    <property type="evidence" value="ECO:0007669"/>
    <property type="project" value="TreeGrafter"/>
</dbReference>
<proteinExistence type="predicted"/>
<dbReference type="EMBL" id="GEDV01006070">
    <property type="protein sequence ID" value="JAP82487.1"/>
    <property type="molecule type" value="Transcribed_RNA"/>
</dbReference>
<dbReference type="SMART" id="SM00049">
    <property type="entry name" value="DEP"/>
    <property type="match status" value="1"/>
</dbReference>
<protein>
    <submittedName>
        <fullName evidence="3">DEP domain-containing protein 5 isoform 2</fullName>
    </submittedName>
</protein>
<dbReference type="InterPro" id="IPR027244">
    <property type="entry name" value="IML1"/>
</dbReference>
<dbReference type="InterPro" id="IPR048255">
    <property type="entry name" value="IML1_N"/>
</dbReference>
<evidence type="ECO:0000313" key="3">
    <source>
        <dbReference type="EMBL" id="JAP82487.1"/>
    </source>
</evidence>
<dbReference type="Pfam" id="PF12257">
    <property type="entry name" value="IML1"/>
    <property type="match status" value="1"/>
</dbReference>
<feature type="compositionally biased region" description="Low complexity" evidence="1">
    <location>
        <begin position="534"/>
        <end position="551"/>
    </location>
</feature>
<reference evidence="3" key="1">
    <citation type="journal article" date="2016" name="Ticks Tick Borne Dis.">
        <title>De novo assembly and annotation of the salivary gland transcriptome of Rhipicephalus appendiculatus male and female ticks during blood feeding.</title>
        <authorList>
            <person name="de Castro M.H."/>
            <person name="de Klerk D."/>
            <person name="Pienaar R."/>
            <person name="Latif A.A."/>
            <person name="Rees D.J."/>
            <person name="Mans B.J."/>
        </authorList>
    </citation>
    <scope>NUCLEOTIDE SEQUENCE</scope>
    <source>
        <tissue evidence="3">Salivary glands</tissue>
    </source>
</reference>
<dbReference type="GO" id="GO:0034198">
    <property type="term" value="P:cellular response to amino acid starvation"/>
    <property type="evidence" value="ECO:0007669"/>
    <property type="project" value="TreeGrafter"/>
</dbReference>
<dbReference type="InterPro" id="IPR036390">
    <property type="entry name" value="WH_DNA-bd_sf"/>
</dbReference>
<dbReference type="InterPro" id="IPR055213">
    <property type="entry name" value="IML1_double_psi_beta_barrel"/>
</dbReference>
<dbReference type="GO" id="GO:0035556">
    <property type="term" value="P:intracellular signal transduction"/>
    <property type="evidence" value="ECO:0007669"/>
    <property type="project" value="InterPro"/>
</dbReference>
<accession>A0A131YU46</accession>
<evidence type="ECO:0000256" key="1">
    <source>
        <dbReference type="SAM" id="MobiDB-lite"/>
    </source>
</evidence>
<dbReference type="Pfam" id="PF19418">
    <property type="entry name" value="DEPDC5_CTD"/>
    <property type="match status" value="1"/>
</dbReference>
<feature type="region of interest" description="Disordered" evidence="1">
    <location>
        <begin position="512"/>
        <end position="551"/>
    </location>
</feature>
<dbReference type="PANTHER" id="PTHR13179:SF8">
    <property type="entry name" value="GATOR COMPLEX PROTEIN DEPDC5"/>
    <property type="match status" value="1"/>
</dbReference>
<dbReference type="InterPro" id="IPR045838">
    <property type="entry name" value="DEPDC5_CTD"/>
</dbReference>
<dbReference type="GO" id="GO:0005765">
    <property type="term" value="C:lysosomal membrane"/>
    <property type="evidence" value="ECO:0007669"/>
    <property type="project" value="TreeGrafter"/>
</dbReference>
<name>A0A131YU46_RHIAP</name>
<dbReference type="GO" id="GO:1990130">
    <property type="term" value="C:GATOR1 complex"/>
    <property type="evidence" value="ECO:0007669"/>
    <property type="project" value="TreeGrafter"/>
</dbReference>
<dbReference type="Gene3D" id="1.10.10.10">
    <property type="entry name" value="Winged helix-like DNA-binding domain superfamily/Winged helix DNA-binding domain"/>
    <property type="match status" value="1"/>
</dbReference>